<feature type="region of interest" description="Disordered" evidence="1">
    <location>
        <begin position="55"/>
        <end position="84"/>
    </location>
</feature>
<name>A0A4Y2N622_ARAVE</name>
<evidence type="ECO:0000313" key="2">
    <source>
        <dbReference type="EMBL" id="GBN34373.1"/>
    </source>
</evidence>
<dbReference type="Proteomes" id="UP000499080">
    <property type="component" value="Unassembled WGS sequence"/>
</dbReference>
<reference evidence="2 3" key="1">
    <citation type="journal article" date="2019" name="Sci. Rep.">
        <title>Orb-weaving spider Araneus ventricosus genome elucidates the spidroin gene catalogue.</title>
        <authorList>
            <person name="Kono N."/>
            <person name="Nakamura H."/>
            <person name="Ohtoshi R."/>
            <person name="Moran D.A.P."/>
            <person name="Shinohara A."/>
            <person name="Yoshida Y."/>
            <person name="Fujiwara M."/>
            <person name="Mori M."/>
            <person name="Tomita M."/>
            <person name="Arakawa K."/>
        </authorList>
    </citation>
    <scope>NUCLEOTIDE SEQUENCE [LARGE SCALE GENOMIC DNA]</scope>
</reference>
<evidence type="ECO:0000256" key="1">
    <source>
        <dbReference type="SAM" id="MobiDB-lite"/>
    </source>
</evidence>
<evidence type="ECO:0000313" key="3">
    <source>
        <dbReference type="Proteomes" id="UP000499080"/>
    </source>
</evidence>
<comment type="caution">
    <text evidence="2">The sequence shown here is derived from an EMBL/GenBank/DDBJ whole genome shotgun (WGS) entry which is preliminary data.</text>
</comment>
<dbReference type="EMBL" id="BGPR01008523">
    <property type="protein sequence ID" value="GBN34373.1"/>
    <property type="molecule type" value="Genomic_DNA"/>
</dbReference>
<protein>
    <submittedName>
        <fullName evidence="2">Uncharacterized protein</fullName>
    </submittedName>
</protein>
<keyword evidence="3" id="KW-1185">Reference proteome</keyword>
<dbReference type="AlphaFoldDB" id="A0A4Y2N622"/>
<proteinExistence type="predicted"/>
<gene>
    <name evidence="2" type="ORF">AVEN_101011_1</name>
</gene>
<accession>A0A4Y2N622</accession>
<sequence length="134" mass="15109">MYSNTSVFVAFSYRRFLFSSIFSAENSSWFASFASDFVGVPRVFAANFAEINDKGESFDKPGTKKFVSESKGGAEESANKSSDETDLFWKKVPKRTFTIQEGKALPGHNPMEYSLTLLSGVQIQRLRRCVRQHV</sequence>
<organism evidence="2 3">
    <name type="scientific">Araneus ventricosus</name>
    <name type="common">Orbweaver spider</name>
    <name type="synonym">Epeira ventricosa</name>
    <dbReference type="NCBI Taxonomy" id="182803"/>
    <lineage>
        <taxon>Eukaryota</taxon>
        <taxon>Metazoa</taxon>
        <taxon>Ecdysozoa</taxon>
        <taxon>Arthropoda</taxon>
        <taxon>Chelicerata</taxon>
        <taxon>Arachnida</taxon>
        <taxon>Araneae</taxon>
        <taxon>Araneomorphae</taxon>
        <taxon>Entelegynae</taxon>
        <taxon>Araneoidea</taxon>
        <taxon>Araneidae</taxon>
        <taxon>Araneus</taxon>
    </lineage>
</organism>